<dbReference type="InterPro" id="IPR000713">
    <property type="entry name" value="Mur_ligase_N"/>
</dbReference>
<dbReference type="GO" id="GO:0051301">
    <property type="term" value="P:cell division"/>
    <property type="evidence" value="ECO:0007669"/>
    <property type="project" value="UniProtKB-KW"/>
</dbReference>
<comment type="PTM">
    <text evidence="7">Carboxylation is probably crucial for Mg(2+) binding and, consequently, for the gamma-phosphate positioning of ATP.</text>
</comment>
<dbReference type="Pfam" id="PF08245">
    <property type="entry name" value="Mur_ligase_M"/>
    <property type="match status" value="1"/>
</dbReference>
<dbReference type="SUPFAM" id="SSF53244">
    <property type="entry name" value="MurD-like peptide ligases, peptide-binding domain"/>
    <property type="match status" value="1"/>
</dbReference>
<gene>
    <name evidence="7" type="primary">murE</name>
    <name evidence="13" type="ORF">SAMN04487788_0353</name>
</gene>
<feature type="region of interest" description="Disordered" evidence="9">
    <location>
        <begin position="1"/>
        <end position="24"/>
    </location>
</feature>
<evidence type="ECO:0000256" key="3">
    <source>
        <dbReference type="ARBA" id="ARBA00022960"/>
    </source>
</evidence>
<name>A0A1H0L4B6_MICTS</name>
<reference evidence="13 14" key="1">
    <citation type="submission" date="2016-10" db="EMBL/GenBank/DDBJ databases">
        <authorList>
            <person name="de Groot N.N."/>
        </authorList>
    </citation>
    <scope>NUCLEOTIDE SEQUENCE [LARGE SCALE GENOMIC DNA]</scope>
    <source>
        <strain evidence="13 14">StLB037</strain>
    </source>
</reference>
<dbReference type="InterPro" id="IPR004101">
    <property type="entry name" value="Mur_ligase_C"/>
</dbReference>
<feature type="binding site" evidence="7">
    <location>
        <begin position="138"/>
        <end position="144"/>
    </location>
    <ligand>
        <name>ATP</name>
        <dbReference type="ChEBI" id="CHEBI:30616"/>
    </ligand>
</feature>
<feature type="domain" description="Mur ligase N-terminal catalytic" evidence="10">
    <location>
        <begin position="46"/>
        <end position="119"/>
    </location>
</feature>
<protein>
    <recommendedName>
        <fullName evidence="7">UDP-N-acetylmuramyl-tripeptide synthetase</fullName>
        <ecNumber evidence="7">6.3.2.-</ecNumber>
    </recommendedName>
    <alternativeName>
        <fullName evidence="7">UDP-MurNAc-tripeptide synthetase</fullName>
    </alternativeName>
</protein>
<evidence type="ECO:0000256" key="8">
    <source>
        <dbReference type="RuleBase" id="RU004135"/>
    </source>
</evidence>
<evidence type="ECO:0000256" key="1">
    <source>
        <dbReference type="ARBA" id="ARBA00005898"/>
    </source>
</evidence>
<feature type="region of interest" description="Disordered" evidence="9">
    <location>
        <begin position="528"/>
        <end position="557"/>
    </location>
</feature>
<evidence type="ECO:0000256" key="7">
    <source>
        <dbReference type="HAMAP-Rule" id="MF_00208"/>
    </source>
</evidence>
<comment type="caution">
    <text evidence="7">Lacks conserved residue(s) required for the propagation of feature annotation.</text>
</comment>
<dbReference type="GO" id="GO:0005524">
    <property type="term" value="F:ATP binding"/>
    <property type="evidence" value="ECO:0007669"/>
    <property type="project" value="UniProtKB-UniRule"/>
</dbReference>
<evidence type="ECO:0000256" key="9">
    <source>
        <dbReference type="SAM" id="MobiDB-lite"/>
    </source>
</evidence>
<feature type="compositionally biased region" description="Basic and acidic residues" evidence="9">
    <location>
        <begin position="548"/>
        <end position="557"/>
    </location>
</feature>
<feature type="binding site" evidence="7">
    <location>
        <position position="215"/>
    </location>
    <ligand>
        <name>UDP-N-acetyl-alpha-D-muramoyl-L-alanyl-D-glutamate</name>
        <dbReference type="ChEBI" id="CHEBI:83900"/>
    </ligand>
</feature>
<dbReference type="Pfam" id="PF02875">
    <property type="entry name" value="Mur_ligase_C"/>
    <property type="match status" value="1"/>
</dbReference>
<dbReference type="PANTHER" id="PTHR23135">
    <property type="entry name" value="MUR LIGASE FAMILY MEMBER"/>
    <property type="match status" value="1"/>
</dbReference>
<dbReference type="NCBIfam" id="TIGR01085">
    <property type="entry name" value="murE"/>
    <property type="match status" value="1"/>
</dbReference>
<keyword evidence="7" id="KW-0460">Magnesium</keyword>
<dbReference type="Gene3D" id="3.40.1190.10">
    <property type="entry name" value="Mur-like, catalytic domain"/>
    <property type="match status" value="1"/>
</dbReference>
<dbReference type="InterPro" id="IPR005761">
    <property type="entry name" value="UDP-N-AcMur-Glu-dNH2Pim_ligase"/>
</dbReference>
<dbReference type="PANTHER" id="PTHR23135:SF4">
    <property type="entry name" value="UDP-N-ACETYLMURAMOYL-L-ALANYL-D-GLUTAMATE--2,6-DIAMINOPIMELATE LIGASE MURE HOMOLOG, CHLOROPLASTIC"/>
    <property type="match status" value="1"/>
</dbReference>
<dbReference type="Pfam" id="PF01225">
    <property type="entry name" value="Mur_ligase"/>
    <property type="match status" value="1"/>
</dbReference>
<dbReference type="Gene3D" id="3.40.1390.10">
    <property type="entry name" value="MurE/MurF, N-terminal domain"/>
    <property type="match status" value="1"/>
</dbReference>
<evidence type="ECO:0000313" key="13">
    <source>
        <dbReference type="EMBL" id="SDO63077.1"/>
    </source>
</evidence>
<feature type="binding site" evidence="7">
    <location>
        <position position="51"/>
    </location>
    <ligand>
        <name>UDP-N-acetyl-alpha-D-muramoyl-L-alanyl-D-glutamate</name>
        <dbReference type="ChEBI" id="CHEBI:83900"/>
    </ligand>
</feature>
<feature type="domain" description="Mur ligase C-terminal" evidence="11">
    <location>
        <begin position="370"/>
        <end position="498"/>
    </location>
</feature>
<comment type="subcellular location">
    <subcellularLocation>
        <location evidence="7 8">Cytoplasm</location>
    </subcellularLocation>
</comment>
<dbReference type="GO" id="GO:0016881">
    <property type="term" value="F:acid-amino acid ligase activity"/>
    <property type="evidence" value="ECO:0007669"/>
    <property type="project" value="UniProtKB-UniRule"/>
</dbReference>
<evidence type="ECO:0000259" key="10">
    <source>
        <dbReference type="Pfam" id="PF01225"/>
    </source>
</evidence>
<keyword evidence="4 7" id="KW-0573">Peptidoglycan synthesis</keyword>
<dbReference type="UniPathway" id="UPA00219"/>
<dbReference type="SUPFAM" id="SSF63418">
    <property type="entry name" value="MurE/MurF N-terminal domain"/>
    <property type="match status" value="1"/>
</dbReference>
<comment type="cofactor">
    <cofactor evidence="7">
        <name>Mg(2+)</name>
        <dbReference type="ChEBI" id="CHEBI:18420"/>
    </cofactor>
</comment>
<dbReference type="Gene3D" id="3.90.190.20">
    <property type="entry name" value="Mur ligase, C-terminal domain"/>
    <property type="match status" value="1"/>
</dbReference>
<dbReference type="Proteomes" id="UP000186456">
    <property type="component" value="Unassembled WGS sequence"/>
</dbReference>
<evidence type="ECO:0000259" key="11">
    <source>
        <dbReference type="Pfam" id="PF02875"/>
    </source>
</evidence>
<keyword evidence="7" id="KW-0067">ATP-binding</keyword>
<comment type="similarity">
    <text evidence="1 7">Belongs to the MurCDEF family. MurE subfamily.</text>
</comment>
<keyword evidence="7" id="KW-0547">Nucleotide-binding</keyword>
<dbReference type="GO" id="GO:0005737">
    <property type="term" value="C:cytoplasm"/>
    <property type="evidence" value="ECO:0007669"/>
    <property type="project" value="UniProtKB-SubCell"/>
</dbReference>
<proteinExistence type="inferred from homology"/>
<feature type="compositionally biased region" description="Pro residues" evidence="9">
    <location>
        <begin position="530"/>
        <end position="539"/>
    </location>
</feature>
<feature type="binding site" evidence="7">
    <location>
        <begin position="180"/>
        <end position="181"/>
    </location>
    <ligand>
        <name>UDP-N-acetyl-alpha-D-muramoyl-L-alanyl-D-glutamate</name>
        <dbReference type="ChEBI" id="CHEBI:83900"/>
    </ligand>
</feature>
<organism evidence="13 14">
    <name type="scientific">Microbacterium testaceum (strain StLB037)</name>
    <dbReference type="NCBI Taxonomy" id="979556"/>
    <lineage>
        <taxon>Bacteria</taxon>
        <taxon>Bacillati</taxon>
        <taxon>Actinomycetota</taxon>
        <taxon>Actinomycetes</taxon>
        <taxon>Micrococcales</taxon>
        <taxon>Microbacteriaceae</taxon>
        <taxon>Microbacterium</taxon>
    </lineage>
</organism>
<dbReference type="AlphaFoldDB" id="A0A1H0L4B6"/>
<accession>A0A1H0L4B6</accession>
<dbReference type="InterPro" id="IPR013221">
    <property type="entry name" value="Mur_ligase_cen"/>
</dbReference>
<evidence type="ECO:0000256" key="2">
    <source>
        <dbReference type="ARBA" id="ARBA00022618"/>
    </source>
</evidence>
<dbReference type="InterPro" id="IPR036565">
    <property type="entry name" value="Mur-like_cat_sf"/>
</dbReference>
<dbReference type="EC" id="6.3.2.-" evidence="7"/>
<feature type="binding site" evidence="7">
    <location>
        <position position="207"/>
    </location>
    <ligand>
        <name>UDP-N-acetyl-alpha-D-muramoyl-L-alanyl-D-glutamate</name>
        <dbReference type="ChEBI" id="CHEBI:83900"/>
    </ligand>
</feature>
<dbReference type="EMBL" id="FNJN01000001">
    <property type="protein sequence ID" value="SDO63077.1"/>
    <property type="molecule type" value="Genomic_DNA"/>
</dbReference>
<dbReference type="InterPro" id="IPR035911">
    <property type="entry name" value="MurE/MurF_N"/>
</dbReference>
<dbReference type="GO" id="GO:0000287">
    <property type="term" value="F:magnesium ion binding"/>
    <property type="evidence" value="ECO:0007669"/>
    <property type="project" value="UniProtKB-UniRule"/>
</dbReference>
<dbReference type="InterPro" id="IPR036615">
    <property type="entry name" value="Mur_ligase_C_dom_sf"/>
</dbReference>
<keyword evidence="7" id="KW-0963">Cytoplasm</keyword>
<comment type="function">
    <text evidence="7">Catalyzes the addition of an amino acid to the nucleotide precursor UDP-N-acetylmuramoyl-L-alanyl-D-glutamate (UMAG) in the biosynthesis of bacterial cell-wall peptidoglycan.</text>
</comment>
<comment type="pathway">
    <text evidence="7 8">Cell wall biogenesis; peptidoglycan biosynthesis.</text>
</comment>
<sequence>MVSMPSDAFSNLPPVLRPENPPRRDLAELGRRYGVRTVGDVDGTTLTGITLATADLRAGEAFVAIRGVNRHGAEFAPTAAARGAVAVITDAAGAEIAGPAGLPIVVVDDPRALLGELSAWVYGTGPDDQLPQLLATTGTNGKTSVSHLLEGILDQLGVVTGLSSTAERHIAGEVIVSRLTTPEASEFHALLALMRERGVQAVAVEVSAQALTRHRVDGLVFDVAGFTNLTHDHLDDYADMREYFEAKLPLFRPDRARRGVVCLDSAPGAEIAARAEIPVVTIATPAISEDAAAAASADWTVDIVDERQEGTEFTLSDGKGRSLTTVVPVIGRHMAANAGLAIVMLLEVGYTWDHLYSTLDGSHIEASLPGRTQLVSGAEGPAVYVDFGHSPDAFEKTLAAVRRVTPGKVVMVFGADGDRDATKRHDMGRTAVEGSDILVVTDHHPRHENPDTIREVLVEGARRARPDAEILEFTPPERAILEAVKLVGEGDAILWAGPGHQDYRDIRGVRTPYSARELSRRALRAAGWPVPDPQWPVPYPTDSTPSSDPERPVEFPA</sequence>
<feature type="binding site" evidence="7">
    <location>
        <position position="53"/>
    </location>
    <ligand>
        <name>UDP-N-acetyl-alpha-D-muramoyl-L-alanyl-D-glutamate</name>
        <dbReference type="ChEBI" id="CHEBI:83900"/>
    </ligand>
</feature>
<evidence type="ECO:0000256" key="5">
    <source>
        <dbReference type="ARBA" id="ARBA00023306"/>
    </source>
</evidence>
<keyword evidence="7 13" id="KW-0436">Ligase</keyword>
<evidence type="ECO:0000256" key="4">
    <source>
        <dbReference type="ARBA" id="ARBA00022984"/>
    </source>
</evidence>
<keyword evidence="3 7" id="KW-0133">Cell shape</keyword>
<dbReference type="GO" id="GO:0009252">
    <property type="term" value="P:peptidoglycan biosynthetic process"/>
    <property type="evidence" value="ECO:0007669"/>
    <property type="project" value="UniProtKB-UniRule"/>
</dbReference>
<dbReference type="GO" id="GO:0008360">
    <property type="term" value="P:regulation of cell shape"/>
    <property type="evidence" value="ECO:0007669"/>
    <property type="project" value="UniProtKB-KW"/>
</dbReference>
<evidence type="ECO:0000313" key="14">
    <source>
        <dbReference type="Proteomes" id="UP000186456"/>
    </source>
</evidence>
<feature type="modified residue" description="N6-carboxylysine" evidence="7">
    <location>
        <position position="247"/>
    </location>
</feature>
<keyword evidence="6 7" id="KW-0961">Cell wall biogenesis/degradation</keyword>
<dbReference type="HAMAP" id="MF_00208">
    <property type="entry name" value="MurE"/>
    <property type="match status" value="1"/>
</dbReference>
<dbReference type="SUPFAM" id="SSF53623">
    <property type="entry name" value="MurD-like peptide ligases, catalytic domain"/>
    <property type="match status" value="1"/>
</dbReference>
<keyword evidence="2 7" id="KW-0132">Cell division</keyword>
<evidence type="ECO:0000259" key="12">
    <source>
        <dbReference type="Pfam" id="PF08245"/>
    </source>
</evidence>
<keyword evidence="5 7" id="KW-0131">Cell cycle</keyword>
<evidence type="ECO:0000256" key="6">
    <source>
        <dbReference type="ARBA" id="ARBA00023316"/>
    </source>
</evidence>
<dbReference type="GO" id="GO:0071555">
    <property type="term" value="P:cell wall organization"/>
    <property type="evidence" value="ECO:0007669"/>
    <property type="project" value="UniProtKB-KW"/>
</dbReference>
<feature type="domain" description="Mur ligase central" evidence="12">
    <location>
        <begin position="137"/>
        <end position="344"/>
    </location>
</feature>